<dbReference type="Pfam" id="PF13773">
    <property type="entry name" value="DUF4170"/>
    <property type="match status" value="1"/>
</dbReference>
<gene>
    <name evidence="1" type="ORF">GCM10011335_07220</name>
</gene>
<sequence length="78" mass="8631">MVAPEDTKQRLHLVFGGELKSLGTVEFKDLAGLDIVGIYPDYASALTAWRAKAQQSVDNAAMRYFIVHMHRLLDPDGA</sequence>
<dbReference type="Proteomes" id="UP000613160">
    <property type="component" value="Unassembled WGS sequence"/>
</dbReference>
<comment type="caution">
    <text evidence="1">The sequence shown here is derived from an EMBL/GenBank/DDBJ whole genome shotgun (WGS) entry which is preliminary data.</text>
</comment>
<dbReference type="EMBL" id="BMJJ01000001">
    <property type="protein sequence ID" value="GGD06796.1"/>
    <property type="molecule type" value="Genomic_DNA"/>
</dbReference>
<dbReference type="AlphaFoldDB" id="A0A917D8G0"/>
<accession>A0A917D8G0</accession>
<proteinExistence type="predicted"/>
<reference evidence="1" key="2">
    <citation type="submission" date="2020-09" db="EMBL/GenBank/DDBJ databases">
        <authorList>
            <person name="Sun Q."/>
            <person name="Zhou Y."/>
        </authorList>
    </citation>
    <scope>NUCLEOTIDE SEQUENCE</scope>
    <source>
        <strain evidence="1">CGMCC 1.15493</strain>
    </source>
</reference>
<keyword evidence="2" id="KW-1185">Reference proteome</keyword>
<reference evidence="1" key="1">
    <citation type="journal article" date="2014" name="Int. J. Syst. Evol. Microbiol.">
        <title>Complete genome sequence of Corynebacterium casei LMG S-19264T (=DSM 44701T), isolated from a smear-ripened cheese.</title>
        <authorList>
            <consortium name="US DOE Joint Genome Institute (JGI-PGF)"/>
            <person name="Walter F."/>
            <person name="Albersmeier A."/>
            <person name="Kalinowski J."/>
            <person name="Ruckert C."/>
        </authorList>
    </citation>
    <scope>NUCLEOTIDE SEQUENCE</scope>
    <source>
        <strain evidence="1">CGMCC 1.15493</strain>
    </source>
</reference>
<dbReference type="RefSeq" id="WP_188849164.1">
    <property type="nucleotide sequence ID" value="NZ_BMJJ01000001.1"/>
</dbReference>
<name>A0A917D8G0_9HYPH</name>
<evidence type="ECO:0000313" key="1">
    <source>
        <dbReference type="EMBL" id="GGD06796.1"/>
    </source>
</evidence>
<organism evidence="1 2">
    <name type="scientific">Aureimonas glaciei</name>
    <dbReference type="NCBI Taxonomy" id="1776957"/>
    <lineage>
        <taxon>Bacteria</taxon>
        <taxon>Pseudomonadati</taxon>
        <taxon>Pseudomonadota</taxon>
        <taxon>Alphaproteobacteria</taxon>
        <taxon>Hyphomicrobiales</taxon>
        <taxon>Aurantimonadaceae</taxon>
        <taxon>Aureimonas</taxon>
    </lineage>
</organism>
<dbReference type="InterPro" id="IPR025226">
    <property type="entry name" value="DUF4170"/>
</dbReference>
<dbReference type="Gene3D" id="3.30.70.2400">
    <property type="entry name" value="Uncharacterised protein PF13773, DUF4170"/>
    <property type="match status" value="1"/>
</dbReference>
<evidence type="ECO:0000313" key="2">
    <source>
        <dbReference type="Proteomes" id="UP000613160"/>
    </source>
</evidence>
<protein>
    <submittedName>
        <fullName evidence="1">Inositol monophosphatase</fullName>
    </submittedName>
</protein>